<organism evidence="2 3">
    <name type="scientific">Dissophora globulifera</name>
    <dbReference type="NCBI Taxonomy" id="979702"/>
    <lineage>
        <taxon>Eukaryota</taxon>
        <taxon>Fungi</taxon>
        <taxon>Fungi incertae sedis</taxon>
        <taxon>Mucoromycota</taxon>
        <taxon>Mortierellomycotina</taxon>
        <taxon>Mortierellomycetes</taxon>
        <taxon>Mortierellales</taxon>
        <taxon>Mortierellaceae</taxon>
        <taxon>Dissophora</taxon>
    </lineage>
</organism>
<dbReference type="InterPro" id="IPR046366">
    <property type="entry name" value="MPAB"/>
</dbReference>
<dbReference type="PANTHER" id="PTHR36124:SF1">
    <property type="entry name" value="ER-BOUND OXYGENASE MPAB_MPAB'_RUBBER OXYGENASE CATALYTIC DOMAIN-CONTAINING PROTEIN"/>
    <property type="match status" value="1"/>
</dbReference>
<keyword evidence="3" id="KW-1185">Reference proteome</keyword>
<proteinExistence type="predicted"/>
<dbReference type="Proteomes" id="UP000738325">
    <property type="component" value="Unassembled WGS sequence"/>
</dbReference>
<sequence length="444" mass="49664">MLGNFASSLISGNTVLPTIYNALTSSSSSIHRGATTIAPIALLILKCFAIALVPYMAVVRKRRFQGINKLLKKYPDQTLPLRDLRVAEEVYTRSFGYDFPFMMNFAVGLSVLKTSSIPRITKIQVATRETVDRGPKRAEDTNDILGEILDGPLRREARRFVQDEVDLKTGAVTTRARKSTPAAEDIDNDRAEDEARAQAAIERMNFIHSHYKIQQNDYLYNLSMFATECFYWIEHFDFRPLTDLEKNAILGIWTDIARKMGIEYVPATVQELVDWTEEYEAEHQVYASTNPMVANSSISLLQDMFTSPAAKARVKKFFSAIINPRLRKALGWEEPSQFAVRLCTSLLWIRGAFVKHLMLPKSVPAVRTALTATVFEESKGDDPRQSSAAGCPFTGGKRYIPRFNDLPPVYNLGYRIEELGPSRFFGKGPGAGACPVVGANLATL</sequence>
<reference evidence="2" key="1">
    <citation type="journal article" date="2020" name="Fungal Divers.">
        <title>Resolving the Mortierellaceae phylogeny through synthesis of multi-gene phylogenetics and phylogenomics.</title>
        <authorList>
            <person name="Vandepol N."/>
            <person name="Liber J."/>
            <person name="Desiro A."/>
            <person name="Na H."/>
            <person name="Kennedy M."/>
            <person name="Barry K."/>
            <person name="Grigoriev I.V."/>
            <person name="Miller A.N."/>
            <person name="O'Donnell K."/>
            <person name="Stajich J.E."/>
            <person name="Bonito G."/>
        </authorList>
    </citation>
    <scope>NUCLEOTIDE SEQUENCE</scope>
    <source>
        <strain evidence="2">REB-010B</strain>
    </source>
</reference>
<feature type="transmembrane region" description="Helical" evidence="1">
    <location>
        <begin position="37"/>
        <end position="59"/>
    </location>
</feature>
<gene>
    <name evidence="2" type="ORF">BGZ99_009550</name>
</gene>
<dbReference type="GO" id="GO:0016491">
    <property type="term" value="F:oxidoreductase activity"/>
    <property type="evidence" value="ECO:0007669"/>
    <property type="project" value="InterPro"/>
</dbReference>
<evidence type="ECO:0000313" key="3">
    <source>
        <dbReference type="Proteomes" id="UP000738325"/>
    </source>
</evidence>
<protein>
    <recommendedName>
        <fullName evidence="4">ER-bound oxygenase mpaB/mpaB'/Rubber oxygenase catalytic domain-containing protein</fullName>
    </recommendedName>
</protein>
<evidence type="ECO:0000256" key="1">
    <source>
        <dbReference type="SAM" id="Phobius"/>
    </source>
</evidence>
<evidence type="ECO:0008006" key="4">
    <source>
        <dbReference type="Google" id="ProtNLM"/>
    </source>
</evidence>
<keyword evidence="1" id="KW-1133">Transmembrane helix</keyword>
<evidence type="ECO:0000313" key="2">
    <source>
        <dbReference type="EMBL" id="KAG0326409.1"/>
    </source>
</evidence>
<keyword evidence="1" id="KW-0812">Transmembrane</keyword>
<dbReference type="PANTHER" id="PTHR36124">
    <property type="match status" value="1"/>
</dbReference>
<dbReference type="OrthoDB" id="545169at2759"/>
<accession>A0A9P6RQL9</accession>
<name>A0A9P6RQL9_9FUNG</name>
<keyword evidence="1" id="KW-0472">Membrane</keyword>
<dbReference type="EMBL" id="JAAAIP010000082">
    <property type="protein sequence ID" value="KAG0326409.1"/>
    <property type="molecule type" value="Genomic_DNA"/>
</dbReference>
<comment type="caution">
    <text evidence="2">The sequence shown here is derived from an EMBL/GenBank/DDBJ whole genome shotgun (WGS) entry which is preliminary data.</text>
</comment>
<dbReference type="AlphaFoldDB" id="A0A9P6RQL9"/>